<dbReference type="Pfam" id="PF08676">
    <property type="entry name" value="MutL_C"/>
    <property type="match status" value="1"/>
</dbReference>
<dbReference type="GO" id="GO:0140664">
    <property type="term" value="F:ATP-dependent DNA damage sensor activity"/>
    <property type="evidence" value="ECO:0007669"/>
    <property type="project" value="InterPro"/>
</dbReference>
<feature type="compositionally biased region" description="Low complexity" evidence="14">
    <location>
        <begin position="472"/>
        <end position="483"/>
    </location>
</feature>
<dbReference type="Gene3D" id="3.30.1370.100">
    <property type="entry name" value="MutL, C-terminal domain, regulatory subdomain"/>
    <property type="match status" value="1"/>
</dbReference>
<evidence type="ECO:0000259" key="16">
    <source>
        <dbReference type="SMART" id="SM01340"/>
    </source>
</evidence>
<dbReference type="Pfam" id="PF01119">
    <property type="entry name" value="DNA_mis_repair"/>
    <property type="match status" value="1"/>
</dbReference>
<protein>
    <recommendedName>
        <fullName evidence="11">Mismatch repair endonuclease PMS2</fullName>
    </recommendedName>
    <alternativeName>
        <fullName evidence="13">DNA mismatch repair protein PMS2</fullName>
    </alternativeName>
    <alternativeName>
        <fullName evidence="12">PMS1 protein homolog 2</fullName>
    </alternativeName>
</protein>
<evidence type="ECO:0000256" key="2">
    <source>
        <dbReference type="ARBA" id="ARBA00006082"/>
    </source>
</evidence>
<dbReference type="GO" id="GO:0030983">
    <property type="term" value="F:mismatched DNA binding"/>
    <property type="evidence" value="ECO:0007669"/>
    <property type="project" value="InterPro"/>
</dbReference>
<keyword evidence="3" id="KW-0540">Nuclease</keyword>
<evidence type="ECO:0000256" key="11">
    <source>
        <dbReference type="ARBA" id="ARBA00072579"/>
    </source>
</evidence>
<evidence type="ECO:0000256" key="7">
    <source>
        <dbReference type="ARBA" id="ARBA00022801"/>
    </source>
</evidence>
<dbReference type="PANTHER" id="PTHR10073">
    <property type="entry name" value="DNA MISMATCH REPAIR PROTEIN MLH, PMS, MUTL"/>
    <property type="match status" value="1"/>
</dbReference>
<keyword evidence="9" id="KW-0539">Nucleus</keyword>
<dbReference type="InterPro" id="IPR013507">
    <property type="entry name" value="DNA_mismatch_S5_2-like"/>
</dbReference>
<evidence type="ECO:0000256" key="13">
    <source>
        <dbReference type="ARBA" id="ARBA00083250"/>
    </source>
</evidence>
<evidence type="ECO:0000313" key="17">
    <source>
        <dbReference type="EMBL" id="KAK3802001.1"/>
    </source>
</evidence>
<dbReference type="EMBL" id="JAWDGP010000269">
    <property type="protein sequence ID" value="KAK3802001.1"/>
    <property type="molecule type" value="Genomic_DNA"/>
</dbReference>
<comment type="subcellular location">
    <subcellularLocation>
        <location evidence="1">Nucleus</location>
    </subcellularLocation>
</comment>
<keyword evidence="5" id="KW-0255">Endonuclease</keyword>
<dbReference type="SMART" id="SM00853">
    <property type="entry name" value="MutL_C"/>
    <property type="match status" value="1"/>
</dbReference>
<reference evidence="17" key="1">
    <citation type="journal article" date="2023" name="G3 (Bethesda)">
        <title>A reference genome for the long-term kleptoplast-retaining sea slug Elysia crispata morphotype clarki.</title>
        <authorList>
            <person name="Eastman K.E."/>
            <person name="Pendleton A.L."/>
            <person name="Shaikh M.A."/>
            <person name="Suttiyut T."/>
            <person name="Ogas R."/>
            <person name="Tomko P."/>
            <person name="Gavelis G."/>
            <person name="Widhalm J.R."/>
            <person name="Wisecaver J.H."/>
        </authorList>
    </citation>
    <scope>NUCLEOTIDE SEQUENCE</scope>
    <source>
        <strain evidence="17">ECLA1</strain>
    </source>
</reference>
<comment type="catalytic activity">
    <reaction evidence="10">
        <text>ATP + H2O = ADP + phosphate + H(+)</text>
        <dbReference type="Rhea" id="RHEA:13065"/>
        <dbReference type="ChEBI" id="CHEBI:15377"/>
        <dbReference type="ChEBI" id="CHEBI:15378"/>
        <dbReference type="ChEBI" id="CHEBI:30616"/>
        <dbReference type="ChEBI" id="CHEBI:43474"/>
        <dbReference type="ChEBI" id="CHEBI:456216"/>
    </reaction>
    <physiologicalReaction direction="left-to-right" evidence="10">
        <dbReference type="Rhea" id="RHEA:13066"/>
    </physiologicalReaction>
</comment>
<evidence type="ECO:0000256" key="4">
    <source>
        <dbReference type="ARBA" id="ARBA00022741"/>
    </source>
</evidence>
<evidence type="ECO:0000259" key="15">
    <source>
        <dbReference type="SMART" id="SM00853"/>
    </source>
</evidence>
<dbReference type="Gene3D" id="3.30.1540.20">
    <property type="entry name" value="MutL, C-terminal domain, dimerisation subdomain"/>
    <property type="match status" value="1"/>
</dbReference>
<evidence type="ECO:0000256" key="14">
    <source>
        <dbReference type="SAM" id="MobiDB-lite"/>
    </source>
</evidence>
<dbReference type="InterPro" id="IPR014721">
    <property type="entry name" value="Ribsml_uS5_D2-typ_fold_subgr"/>
</dbReference>
<keyword evidence="18" id="KW-1185">Reference proteome</keyword>
<dbReference type="GO" id="GO:0006298">
    <property type="term" value="P:mismatch repair"/>
    <property type="evidence" value="ECO:0007669"/>
    <property type="project" value="InterPro"/>
</dbReference>
<dbReference type="NCBIfam" id="TIGR00585">
    <property type="entry name" value="mutl"/>
    <property type="match status" value="1"/>
</dbReference>
<feature type="compositionally biased region" description="Polar residues" evidence="14">
    <location>
        <begin position="414"/>
        <end position="431"/>
    </location>
</feature>
<keyword evidence="4" id="KW-0547">Nucleotide-binding</keyword>
<dbReference type="AlphaFoldDB" id="A0AAE1BAK1"/>
<evidence type="ECO:0000256" key="10">
    <source>
        <dbReference type="ARBA" id="ARBA00048778"/>
    </source>
</evidence>
<dbReference type="SMART" id="SM01340">
    <property type="entry name" value="DNA_mis_repair"/>
    <property type="match status" value="1"/>
</dbReference>
<organism evidence="17 18">
    <name type="scientific">Elysia crispata</name>
    <name type="common">lettuce slug</name>
    <dbReference type="NCBI Taxonomy" id="231223"/>
    <lineage>
        <taxon>Eukaryota</taxon>
        <taxon>Metazoa</taxon>
        <taxon>Spiralia</taxon>
        <taxon>Lophotrochozoa</taxon>
        <taxon>Mollusca</taxon>
        <taxon>Gastropoda</taxon>
        <taxon>Heterobranchia</taxon>
        <taxon>Euthyneura</taxon>
        <taxon>Panpulmonata</taxon>
        <taxon>Sacoglossa</taxon>
        <taxon>Placobranchoidea</taxon>
        <taxon>Plakobranchidae</taxon>
        <taxon>Elysia</taxon>
    </lineage>
</organism>
<dbReference type="Gene3D" id="3.30.230.10">
    <property type="match status" value="1"/>
</dbReference>
<dbReference type="GO" id="GO:0005524">
    <property type="term" value="F:ATP binding"/>
    <property type="evidence" value="ECO:0007669"/>
    <property type="project" value="UniProtKB-KW"/>
</dbReference>
<comment type="similarity">
    <text evidence="2">Belongs to the DNA mismatch repair MutL/HexB family.</text>
</comment>
<feature type="domain" description="MutL C-terminal dimerisation" evidence="15">
    <location>
        <begin position="724"/>
        <end position="868"/>
    </location>
</feature>
<feature type="region of interest" description="Disordered" evidence="14">
    <location>
        <begin position="412"/>
        <end position="431"/>
    </location>
</feature>
<feature type="region of interest" description="Disordered" evidence="14">
    <location>
        <begin position="451"/>
        <end position="483"/>
    </location>
</feature>
<sequence>MASAVPNPGIRHEESQVLTQSPSIKKASSIKAIDQASVHRICSGQVVLTLATAVKELVENSIDAGATCVEVKLKDYGSESIEVIDNGFGVEEKNFEGLTLKHHTSKLQDFDDLMNVSTFGFRGEALSSLCALSNITIVTRHKSDSIATRLEFDQDGKITNKKSAPRQIGTTVQVQNIFYTLPVRHKEFQKNIKREFAKLIQVLNAYCIVNTGVRISCSNVTAKGSRSTVVSTNGNVSMKDNIANVFNPKQLQSLLEFKQVDAGDDICEDFGIKPQQKSAVKFRIEGFVSQCEHGQGRSSSDRQFVFINKRPCDSAKIMKVVNEVYHSYNRHQNPFVAINISMDKDSVDVNVTPDKRQIFLEGERLLLAILKTSLIQMYEPTTSVYKVNNVLSSHQISSPHSRQECFRDKDNCRGPQNSNAGRESASVFSDNSPSLSHTLSTLKRSFSSAFVKGDSTSSTPSSPLKKRMEFTSPLSSSSRSCTYPPVSGTKSITQFFSYKKQQEGKCTSSELPMSNHSQDCKKVINTDSNSEESRVGINSRICQTIDKDRTKISDNLVKGQSHKPDQCRDMEFVSYVENEKSDCKVGFHSTHSSSTISSSNSKIGHVSDTSSFEEELEKQKFAENVDADINSLKPNVLSPPREAVFTDEDLDEAIQEDQQKTERTIKFSLASLVKKLKAQREKDLSSPPTFCRTFRAKICPTDNKSAEDELQKEISKDMFQRMDIIGQFNLGFIITKLGNDLFIVDQHATDEKYNFEMLQRHTTLQSQRLIVPQCMELTASNETILVDNLDVFKKNGFDFQIEPEAPPTQRVKLVSAPASKNWTFGKDDIEEMVFMLTDSPNVMCRPTRIRMMFASRSCRKSVMIGTPLNKAEMKKLVYHMGEIEQPWNCPHGRPTMRHLFNLDMLPSQSPLIT</sequence>
<dbReference type="InterPro" id="IPR002099">
    <property type="entry name" value="MutL/Mlh/PMS"/>
</dbReference>
<dbReference type="CDD" id="cd03484">
    <property type="entry name" value="MutL_Trans_hPMS_2_like"/>
    <property type="match status" value="1"/>
</dbReference>
<dbReference type="GO" id="GO:0032389">
    <property type="term" value="C:MutLalpha complex"/>
    <property type="evidence" value="ECO:0007669"/>
    <property type="project" value="TreeGrafter"/>
</dbReference>
<dbReference type="InterPro" id="IPR014762">
    <property type="entry name" value="DNA_mismatch_repair_CS"/>
</dbReference>
<proteinExistence type="inferred from homology"/>
<evidence type="ECO:0000256" key="6">
    <source>
        <dbReference type="ARBA" id="ARBA00022763"/>
    </source>
</evidence>
<dbReference type="Pfam" id="PF13589">
    <property type="entry name" value="HATPase_c_3"/>
    <property type="match status" value="1"/>
</dbReference>
<evidence type="ECO:0000256" key="12">
    <source>
        <dbReference type="ARBA" id="ARBA00077255"/>
    </source>
</evidence>
<evidence type="ECO:0000256" key="8">
    <source>
        <dbReference type="ARBA" id="ARBA00022840"/>
    </source>
</evidence>
<dbReference type="SUPFAM" id="SSF118116">
    <property type="entry name" value="DNA mismatch repair protein MutL"/>
    <property type="match status" value="1"/>
</dbReference>
<dbReference type="InterPro" id="IPR042121">
    <property type="entry name" value="MutL_C_regsub"/>
</dbReference>
<dbReference type="PROSITE" id="PS00058">
    <property type="entry name" value="DNA_MISMATCH_REPAIR_1"/>
    <property type="match status" value="1"/>
</dbReference>
<keyword evidence="8" id="KW-0067">ATP-binding</keyword>
<evidence type="ECO:0000313" key="18">
    <source>
        <dbReference type="Proteomes" id="UP001283361"/>
    </source>
</evidence>
<dbReference type="InterPro" id="IPR020568">
    <property type="entry name" value="Ribosomal_Su5_D2-typ_SF"/>
</dbReference>
<dbReference type="SUPFAM" id="SSF54211">
    <property type="entry name" value="Ribosomal protein S5 domain 2-like"/>
    <property type="match status" value="1"/>
</dbReference>
<dbReference type="InterPro" id="IPR042120">
    <property type="entry name" value="MutL_C_dimsub"/>
</dbReference>
<keyword evidence="7" id="KW-0378">Hydrolase</keyword>
<dbReference type="Proteomes" id="UP001283361">
    <property type="component" value="Unassembled WGS sequence"/>
</dbReference>
<dbReference type="GO" id="GO:0016887">
    <property type="term" value="F:ATP hydrolysis activity"/>
    <property type="evidence" value="ECO:0007669"/>
    <property type="project" value="InterPro"/>
</dbReference>
<dbReference type="FunFam" id="3.30.1540.20:FF:000019">
    <property type="entry name" value="PMS1 homolog 2, mismatch repair system component"/>
    <property type="match status" value="1"/>
</dbReference>
<dbReference type="FunFam" id="3.30.565.10:FF:000014">
    <property type="entry name" value="Mismatch repair endonuclease pms1, putative"/>
    <property type="match status" value="1"/>
</dbReference>
<dbReference type="GO" id="GO:0004519">
    <property type="term" value="F:endonuclease activity"/>
    <property type="evidence" value="ECO:0007669"/>
    <property type="project" value="UniProtKB-KW"/>
</dbReference>
<dbReference type="InterPro" id="IPR038973">
    <property type="entry name" value="MutL/Mlh/Pms-like"/>
</dbReference>
<comment type="caution">
    <text evidence="17">The sequence shown here is derived from an EMBL/GenBank/DDBJ whole genome shotgun (WGS) entry which is preliminary data.</text>
</comment>
<dbReference type="FunFam" id="3.30.1370.100:FF:000001">
    <property type="entry name" value="Mismatch repair endonuclease pms1, putative"/>
    <property type="match status" value="1"/>
</dbReference>
<accession>A0AAE1BAK1</accession>
<dbReference type="InterPro" id="IPR036890">
    <property type="entry name" value="HATPase_C_sf"/>
</dbReference>
<evidence type="ECO:0000256" key="9">
    <source>
        <dbReference type="ARBA" id="ARBA00023242"/>
    </source>
</evidence>
<dbReference type="PANTHER" id="PTHR10073:SF52">
    <property type="entry name" value="MISMATCH REPAIR ENDONUCLEASE PMS2"/>
    <property type="match status" value="1"/>
</dbReference>
<name>A0AAE1BAK1_9GAST</name>
<keyword evidence="6" id="KW-0227">DNA damage</keyword>
<evidence type="ECO:0000256" key="1">
    <source>
        <dbReference type="ARBA" id="ARBA00004123"/>
    </source>
</evidence>
<dbReference type="FunFam" id="3.30.230.10:FF:000032">
    <property type="entry name" value="mismatch repair endonuclease PMS2 isoform X2"/>
    <property type="match status" value="1"/>
</dbReference>
<evidence type="ECO:0000256" key="3">
    <source>
        <dbReference type="ARBA" id="ARBA00022722"/>
    </source>
</evidence>
<dbReference type="InterPro" id="IPR014790">
    <property type="entry name" value="MutL_C"/>
</dbReference>
<dbReference type="SUPFAM" id="SSF55874">
    <property type="entry name" value="ATPase domain of HSP90 chaperone/DNA topoisomerase II/histidine kinase"/>
    <property type="match status" value="1"/>
</dbReference>
<gene>
    <name evidence="17" type="ORF">RRG08_064595</name>
</gene>
<dbReference type="InterPro" id="IPR037198">
    <property type="entry name" value="MutL_C_sf"/>
</dbReference>
<dbReference type="Gene3D" id="3.30.565.10">
    <property type="entry name" value="Histidine kinase-like ATPase, C-terminal domain"/>
    <property type="match status" value="1"/>
</dbReference>
<dbReference type="CDD" id="cd16926">
    <property type="entry name" value="HATPase_MutL-MLH-PMS-like"/>
    <property type="match status" value="1"/>
</dbReference>
<evidence type="ECO:0000256" key="5">
    <source>
        <dbReference type="ARBA" id="ARBA00022759"/>
    </source>
</evidence>
<feature type="domain" description="DNA mismatch repair protein S5" evidence="16">
    <location>
        <begin position="242"/>
        <end position="379"/>
    </location>
</feature>